<feature type="transmembrane region" description="Helical" evidence="7">
    <location>
        <begin position="160"/>
        <end position="180"/>
    </location>
</feature>
<accession>A0ABQ6LRN4</accession>
<evidence type="ECO:0000256" key="3">
    <source>
        <dbReference type="ARBA" id="ARBA00022475"/>
    </source>
</evidence>
<proteinExistence type="inferred from homology"/>
<comment type="subcellular location">
    <subcellularLocation>
        <location evidence="1">Cell membrane</location>
        <topology evidence="1">Multi-pass membrane protein</topology>
    </subcellularLocation>
</comment>
<keyword evidence="6 7" id="KW-0472">Membrane</keyword>
<sequence length="337" mass="34105">MTLTTEASRADAARRLFPGVLIAGTVALAAKFLSEHYGAPVMLMALLLGMAFAFLTEEPTSRCAPGIEFVSKGILRLGVALLGLGITVQQVIALGGSVVAITLTGVAATIGTGLLLSRAVGRRHRFGVLTGGAVAICGASAALAISSVLPNHPEKERDTVFTVIAVTTLSTVAMIAYPILAGALGLSDREAGVFLGATIHDVAQVVGAGYSISEEAGDTATIVKLLRVALLVPVVIAISMAFATRQPGAPARLPVPLFVLGFAALVLIGSTGAVPAWVSEAVLELSRWCLIAAIAALGMKTSLKKLAEVGPAAIGVLVGLTVILAALCLALIAGFGI</sequence>
<dbReference type="PANTHER" id="PTHR30106:SF2">
    <property type="entry name" value="UPF0324 INNER MEMBRANE PROTEIN YEIH"/>
    <property type="match status" value="1"/>
</dbReference>
<evidence type="ECO:0000256" key="7">
    <source>
        <dbReference type="SAM" id="Phobius"/>
    </source>
</evidence>
<dbReference type="Proteomes" id="UP001239909">
    <property type="component" value="Unassembled WGS sequence"/>
</dbReference>
<evidence type="ECO:0000313" key="9">
    <source>
        <dbReference type="Proteomes" id="UP001239909"/>
    </source>
</evidence>
<evidence type="ECO:0000256" key="5">
    <source>
        <dbReference type="ARBA" id="ARBA00022989"/>
    </source>
</evidence>
<gene>
    <name evidence="8" type="ORF">LNKW23_40690</name>
</gene>
<feature type="transmembrane region" description="Helical" evidence="7">
    <location>
        <begin position="225"/>
        <end position="243"/>
    </location>
</feature>
<evidence type="ECO:0000256" key="2">
    <source>
        <dbReference type="ARBA" id="ARBA00007977"/>
    </source>
</evidence>
<evidence type="ECO:0000256" key="1">
    <source>
        <dbReference type="ARBA" id="ARBA00004651"/>
    </source>
</evidence>
<evidence type="ECO:0000256" key="6">
    <source>
        <dbReference type="ARBA" id="ARBA00023136"/>
    </source>
</evidence>
<organism evidence="8 9">
    <name type="scientific">Paralimibaculum aggregatum</name>
    <dbReference type="NCBI Taxonomy" id="3036245"/>
    <lineage>
        <taxon>Bacteria</taxon>
        <taxon>Pseudomonadati</taxon>
        <taxon>Pseudomonadota</taxon>
        <taxon>Alphaproteobacteria</taxon>
        <taxon>Rhodobacterales</taxon>
        <taxon>Paracoccaceae</taxon>
        <taxon>Paralimibaculum</taxon>
    </lineage>
</organism>
<keyword evidence="4 7" id="KW-0812">Transmembrane</keyword>
<feature type="transmembrane region" description="Helical" evidence="7">
    <location>
        <begin position="128"/>
        <end position="148"/>
    </location>
</feature>
<keyword evidence="3" id="KW-1003">Cell membrane</keyword>
<feature type="transmembrane region" description="Helical" evidence="7">
    <location>
        <begin position="315"/>
        <end position="335"/>
    </location>
</feature>
<feature type="transmembrane region" description="Helical" evidence="7">
    <location>
        <begin position="12"/>
        <end position="30"/>
    </location>
</feature>
<feature type="transmembrane region" description="Helical" evidence="7">
    <location>
        <begin position="36"/>
        <end position="54"/>
    </location>
</feature>
<keyword evidence="5 7" id="KW-1133">Transmembrane helix</keyword>
<dbReference type="EMBL" id="BSYI01000044">
    <property type="protein sequence ID" value="GMG84853.1"/>
    <property type="molecule type" value="Genomic_DNA"/>
</dbReference>
<feature type="transmembrane region" description="Helical" evidence="7">
    <location>
        <begin position="255"/>
        <end position="279"/>
    </location>
</feature>
<dbReference type="Pfam" id="PF03601">
    <property type="entry name" value="Cons_hypoth698"/>
    <property type="match status" value="1"/>
</dbReference>
<name>A0ABQ6LRN4_9RHOB</name>
<evidence type="ECO:0000256" key="4">
    <source>
        <dbReference type="ARBA" id="ARBA00022692"/>
    </source>
</evidence>
<comment type="similarity">
    <text evidence="2">Belongs to the UPF0324 family.</text>
</comment>
<comment type="caution">
    <text evidence="8">The sequence shown here is derived from an EMBL/GenBank/DDBJ whole genome shotgun (WGS) entry which is preliminary data.</text>
</comment>
<evidence type="ECO:0000313" key="8">
    <source>
        <dbReference type="EMBL" id="GMG84853.1"/>
    </source>
</evidence>
<dbReference type="InterPro" id="IPR018383">
    <property type="entry name" value="UPF0324_pro"/>
</dbReference>
<feature type="transmembrane region" description="Helical" evidence="7">
    <location>
        <begin position="74"/>
        <end position="92"/>
    </location>
</feature>
<feature type="transmembrane region" description="Helical" evidence="7">
    <location>
        <begin position="98"/>
        <end position="116"/>
    </location>
</feature>
<dbReference type="RefSeq" id="WP_285674000.1">
    <property type="nucleotide sequence ID" value="NZ_BSYI01000044.1"/>
</dbReference>
<protein>
    <submittedName>
        <fullName evidence="8">Sulfate exporter family transporter</fullName>
    </submittedName>
</protein>
<reference evidence="8 9" key="1">
    <citation type="submission" date="2023-04" db="EMBL/GenBank/DDBJ databases">
        <title>Marinoamorphus aggregata gen. nov., sp. Nov., isolate from tissue of brittle star Ophioplocus japonicus.</title>
        <authorList>
            <person name="Kawano K."/>
            <person name="Sawayama S."/>
            <person name="Nakagawa S."/>
        </authorList>
    </citation>
    <scope>NUCLEOTIDE SEQUENCE [LARGE SCALE GENOMIC DNA]</scope>
    <source>
        <strain evidence="8 9">NKW23</strain>
    </source>
</reference>
<keyword evidence="9" id="KW-1185">Reference proteome</keyword>
<dbReference type="PANTHER" id="PTHR30106">
    <property type="entry name" value="INNER MEMBRANE PROTEIN YEIH-RELATED"/>
    <property type="match status" value="1"/>
</dbReference>
<feature type="transmembrane region" description="Helical" evidence="7">
    <location>
        <begin position="285"/>
        <end position="303"/>
    </location>
</feature>